<dbReference type="InterPro" id="IPR016177">
    <property type="entry name" value="DNA-bd_dom_sf"/>
</dbReference>
<evidence type="ECO:0000256" key="5">
    <source>
        <dbReference type="ARBA" id="ARBA00023163"/>
    </source>
</evidence>
<dbReference type="PROSITE" id="PS51032">
    <property type="entry name" value="AP2_ERF"/>
    <property type="match status" value="1"/>
</dbReference>
<feature type="compositionally biased region" description="Low complexity" evidence="8">
    <location>
        <begin position="152"/>
        <end position="165"/>
    </location>
</feature>
<feature type="compositionally biased region" description="Basic residues" evidence="8">
    <location>
        <begin position="40"/>
        <end position="53"/>
    </location>
</feature>
<reference evidence="11" key="1">
    <citation type="submission" date="2025-08" db="UniProtKB">
        <authorList>
            <consortium name="RefSeq"/>
        </authorList>
    </citation>
    <scope>IDENTIFICATION</scope>
    <source>
        <tissue evidence="11">Leaves</tissue>
    </source>
</reference>
<dbReference type="InterPro" id="IPR036955">
    <property type="entry name" value="AP2/ERF_dom_sf"/>
</dbReference>
<dbReference type="InterPro" id="IPR045277">
    <property type="entry name" value="DRE1A-I"/>
</dbReference>
<keyword evidence="5" id="KW-0804">Transcription</keyword>
<evidence type="ECO:0000256" key="8">
    <source>
        <dbReference type="SAM" id="MobiDB-lite"/>
    </source>
</evidence>
<evidence type="ECO:0000313" key="10">
    <source>
        <dbReference type="Proteomes" id="UP001652660"/>
    </source>
</evidence>
<sequence length="260" mass="28900">MDASSSCSDPHPFGSLSDVSPTTAQRAINSDEEIILSSSRPKKRAGRKKFKETRHPVYRGIRRRRWNSNKWVCELREPNKQSRIWLGTYPTAEMAARAYDVAALALRGHLACLNFADSVWRLPVPASRDAKDIRKAAAEAAEMFRSQEECDNSNSEASASGSGSESGDHHHHHQVGEEIGDIQHDNNEVSSFGHGEALQKNGEESTSSMFMDDEALFDMHGLMVNMAEGLLLSPPHCLGESYSFDEVESDAEVPLWSYTF</sequence>
<accession>A0ABM4VEN9</accession>
<dbReference type="RefSeq" id="XP_071917989.1">
    <property type="nucleotide sequence ID" value="XM_072061888.1"/>
</dbReference>
<feature type="compositionally biased region" description="Polar residues" evidence="8">
    <location>
        <begin position="17"/>
        <end position="28"/>
    </location>
</feature>
<dbReference type="PANTHER" id="PTHR31839">
    <property type="entry name" value="DEHYDRATION-RESPONSIVE ELEMENT-BINDING PROTEIN 1D"/>
    <property type="match status" value="1"/>
</dbReference>
<keyword evidence="10" id="KW-1185">Reference proteome</keyword>
<dbReference type="GeneID" id="113704996"/>
<dbReference type="SMART" id="SM00380">
    <property type="entry name" value="AP2"/>
    <property type="match status" value="1"/>
</dbReference>
<protein>
    <submittedName>
        <fullName evidence="11">Dehydration-responsive element-binding protein 1A-like</fullName>
    </submittedName>
</protein>
<gene>
    <name evidence="11" type="primary">LOC113704996</name>
</gene>
<evidence type="ECO:0000256" key="1">
    <source>
        <dbReference type="ARBA" id="ARBA00004123"/>
    </source>
</evidence>
<dbReference type="Pfam" id="PF00847">
    <property type="entry name" value="AP2"/>
    <property type="match status" value="1"/>
</dbReference>
<dbReference type="Proteomes" id="UP001652660">
    <property type="component" value="Chromosome 8e"/>
</dbReference>
<name>A0ABM4VEN9_COFAR</name>
<proteinExistence type="inferred from homology"/>
<feature type="region of interest" description="Disordered" evidence="8">
    <location>
        <begin position="144"/>
        <end position="173"/>
    </location>
</feature>
<comment type="similarity">
    <text evidence="7">Belongs to the AP2/ERF transcription factor family. ERF subfamily.</text>
</comment>
<keyword evidence="3" id="KW-0238">DNA-binding</keyword>
<dbReference type="Gene3D" id="3.30.730.10">
    <property type="entry name" value="AP2/ERF domain"/>
    <property type="match status" value="1"/>
</dbReference>
<evidence type="ECO:0000313" key="11">
    <source>
        <dbReference type="RefSeq" id="XP_071917989.1"/>
    </source>
</evidence>
<comment type="subcellular location">
    <subcellularLocation>
        <location evidence="1">Nucleus</location>
    </subcellularLocation>
</comment>
<keyword evidence="4" id="KW-0010">Activator</keyword>
<evidence type="ECO:0000256" key="6">
    <source>
        <dbReference type="ARBA" id="ARBA00023242"/>
    </source>
</evidence>
<dbReference type="CDD" id="cd00018">
    <property type="entry name" value="AP2"/>
    <property type="match status" value="1"/>
</dbReference>
<evidence type="ECO:0000256" key="3">
    <source>
        <dbReference type="ARBA" id="ARBA00023125"/>
    </source>
</evidence>
<feature type="domain" description="AP2/ERF" evidence="9">
    <location>
        <begin position="57"/>
        <end position="116"/>
    </location>
</feature>
<dbReference type="PANTHER" id="PTHR31839:SF2">
    <property type="entry name" value="DEHYDRATION-RESPONSIVE ELEMENT-BINDING PROTEIN 1D"/>
    <property type="match status" value="1"/>
</dbReference>
<evidence type="ECO:0000256" key="2">
    <source>
        <dbReference type="ARBA" id="ARBA00023015"/>
    </source>
</evidence>
<keyword evidence="2" id="KW-0805">Transcription regulation</keyword>
<organism evidence="10 11">
    <name type="scientific">Coffea arabica</name>
    <name type="common">Arabian coffee</name>
    <dbReference type="NCBI Taxonomy" id="13443"/>
    <lineage>
        <taxon>Eukaryota</taxon>
        <taxon>Viridiplantae</taxon>
        <taxon>Streptophyta</taxon>
        <taxon>Embryophyta</taxon>
        <taxon>Tracheophyta</taxon>
        <taxon>Spermatophyta</taxon>
        <taxon>Magnoliopsida</taxon>
        <taxon>eudicotyledons</taxon>
        <taxon>Gunneridae</taxon>
        <taxon>Pentapetalae</taxon>
        <taxon>asterids</taxon>
        <taxon>lamiids</taxon>
        <taxon>Gentianales</taxon>
        <taxon>Rubiaceae</taxon>
        <taxon>Ixoroideae</taxon>
        <taxon>Gardenieae complex</taxon>
        <taxon>Bertiereae - Coffeeae clade</taxon>
        <taxon>Coffeeae</taxon>
        <taxon>Coffea</taxon>
    </lineage>
</organism>
<dbReference type="SUPFAM" id="SSF54171">
    <property type="entry name" value="DNA-binding domain"/>
    <property type="match status" value="1"/>
</dbReference>
<evidence type="ECO:0000259" key="9">
    <source>
        <dbReference type="PROSITE" id="PS51032"/>
    </source>
</evidence>
<keyword evidence="6" id="KW-0539">Nucleus</keyword>
<dbReference type="PRINTS" id="PR00367">
    <property type="entry name" value="ETHRSPELEMNT"/>
</dbReference>
<feature type="region of interest" description="Disordered" evidence="8">
    <location>
        <begin position="185"/>
        <end position="206"/>
    </location>
</feature>
<evidence type="ECO:0000256" key="7">
    <source>
        <dbReference type="ARBA" id="ARBA00024343"/>
    </source>
</evidence>
<dbReference type="InterPro" id="IPR001471">
    <property type="entry name" value="AP2/ERF_dom"/>
</dbReference>
<feature type="region of interest" description="Disordered" evidence="8">
    <location>
        <begin position="1"/>
        <end position="53"/>
    </location>
</feature>
<evidence type="ECO:0000256" key="4">
    <source>
        <dbReference type="ARBA" id="ARBA00023159"/>
    </source>
</evidence>